<dbReference type="PRINTS" id="PR00111">
    <property type="entry name" value="ABHYDROLASE"/>
</dbReference>
<evidence type="ECO:0000259" key="2">
    <source>
        <dbReference type="Pfam" id="PF12697"/>
    </source>
</evidence>
<sequence length="292" mass="29877">MGTFTRRVAAGDGTDIAYRVTGPADSVDDAAHARDVPTLLLIHGWAQSSACWGGDLIDDLATRYRVIAMDLRGHGGSGVPPADRLTSEDFGGDVAAVLAAEVPLGGPVFVLGWSYGGLVICDFLARAGAIAPTGLIFVGAITSIGRGQAGGRVGPQMRAALPDAYSEDPATAVAALQSFAGNLAPAGQGACTQRLLGTSLTVPPYIRAGLFAREAANDALLEQAGLPILLIHGTADGVVDISSAEHLAGLVPGAQARFWDGAGHAPFLDDPGRFVREVDDFLVDVIVSGGVR</sequence>
<dbReference type="EMBL" id="JAPWIE010000005">
    <property type="protein sequence ID" value="MCZ4551948.1"/>
    <property type="molecule type" value="Genomic_DNA"/>
</dbReference>
<reference evidence="3" key="1">
    <citation type="submission" date="2022-12" db="EMBL/GenBank/DDBJ databases">
        <authorList>
            <person name="Krivoruchko A.V."/>
            <person name="Elkin A."/>
        </authorList>
    </citation>
    <scope>NUCLEOTIDE SEQUENCE</scope>
    <source>
        <strain evidence="3">IEGM 1388</strain>
    </source>
</reference>
<dbReference type="Pfam" id="PF12697">
    <property type="entry name" value="Abhydrolase_6"/>
    <property type="match status" value="1"/>
</dbReference>
<evidence type="ECO:0000256" key="1">
    <source>
        <dbReference type="ARBA" id="ARBA00022801"/>
    </source>
</evidence>
<keyword evidence="1 3" id="KW-0378">Hydrolase</keyword>
<comment type="caution">
    <text evidence="3">The sequence shown here is derived from an EMBL/GenBank/DDBJ whole genome shotgun (WGS) entry which is preliminary data.</text>
</comment>
<dbReference type="Proteomes" id="UP001067235">
    <property type="component" value="Unassembled WGS sequence"/>
</dbReference>
<dbReference type="SUPFAM" id="SSF53474">
    <property type="entry name" value="alpha/beta-Hydrolases"/>
    <property type="match status" value="1"/>
</dbReference>
<gene>
    <name evidence="3" type="ORF">O4213_18300</name>
</gene>
<organism evidence="3 4">
    <name type="scientific">Gordonia rubripertincta</name>
    <name type="common">Rhodococcus corallinus</name>
    <dbReference type="NCBI Taxonomy" id="36822"/>
    <lineage>
        <taxon>Bacteria</taxon>
        <taxon>Bacillati</taxon>
        <taxon>Actinomycetota</taxon>
        <taxon>Actinomycetes</taxon>
        <taxon>Mycobacteriales</taxon>
        <taxon>Gordoniaceae</taxon>
        <taxon>Gordonia</taxon>
    </lineage>
</organism>
<dbReference type="InterPro" id="IPR000073">
    <property type="entry name" value="AB_hydrolase_1"/>
</dbReference>
<protein>
    <submittedName>
        <fullName evidence="3">Alpha/beta hydrolase</fullName>
    </submittedName>
</protein>
<dbReference type="Gene3D" id="3.40.50.1820">
    <property type="entry name" value="alpha/beta hydrolase"/>
    <property type="match status" value="1"/>
</dbReference>
<proteinExistence type="predicted"/>
<dbReference type="InterPro" id="IPR029058">
    <property type="entry name" value="AB_hydrolase_fold"/>
</dbReference>
<dbReference type="RefSeq" id="WP_301572801.1">
    <property type="nucleotide sequence ID" value="NZ_JAPWIE010000005.1"/>
</dbReference>
<evidence type="ECO:0000313" key="4">
    <source>
        <dbReference type="Proteomes" id="UP001067235"/>
    </source>
</evidence>
<dbReference type="PANTHER" id="PTHR43798:SF31">
    <property type="entry name" value="AB HYDROLASE SUPERFAMILY PROTEIN YCLE"/>
    <property type="match status" value="1"/>
</dbReference>
<dbReference type="InterPro" id="IPR050266">
    <property type="entry name" value="AB_hydrolase_sf"/>
</dbReference>
<accession>A0ABT4MY59</accession>
<dbReference type="GO" id="GO:0016787">
    <property type="term" value="F:hydrolase activity"/>
    <property type="evidence" value="ECO:0007669"/>
    <property type="project" value="UniProtKB-KW"/>
</dbReference>
<evidence type="ECO:0000313" key="3">
    <source>
        <dbReference type="EMBL" id="MCZ4551948.1"/>
    </source>
</evidence>
<keyword evidence="4" id="KW-1185">Reference proteome</keyword>
<dbReference type="PANTHER" id="PTHR43798">
    <property type="entry name" value="MONOACYLGLYCEROL LIPASE"/>
    <property type="match status" value="1"/>
</dbReference>
<feature type="domain" description="AB hydrolase-1" evidence="2">
    <location>
        <begin position="39"/>
        <end position="276"/>
    </location>
</feature>
<name>A0ABT4MY59_GORRU</name>